<sequence length="121" mass="13090">MIERRFHPTYTLRGVRKPLIRTGCSCQSPPVFGRAVPPARRAMERDDEAVASRVKVGVPPLAGECGPARKPGGGPWSLADLRRRNRLLHDAAALAHPGTTRPHPRWCGAGAALTDGSRSRP</sequence>
<gene>
    <name evidence="2" type="ORF">GCM10010405_51210</name>
</gene>
<dbReference type="EMBL" id="BAAASZ010000035">
    <property type="protein sequence ID" value="GAA2460596.1"/>
    <property type="molecule type" value="Genomic_DNA"/>
</dbReference>
<evidence type="ECO:0000256" key="1">
    <source>
        <dbReference type="SAM" id="MobiDB-lite"/>
    </source>
</evidence>
<keyword evidence="3" id="KW-1185">Reference proteome</keyword>
<evidence type="ECO:0000313" key="2">
    <source>
        <dbReference type="EMBL" id="GAA2460596.1"/>
    </source>
</evidence>
<proteinExistence type="predicted"/>
<reference evidence="2 3" key="1">
    <citation type="journal article" date="2019" name="Int. J. Syst. Evol. Microbiol.">
        <title>The Global Catalogue of Microorganisms (GCM) 10K type strain sequencing project: providing services to taxonomists for standard genome sequencing and annotation.</title>
        <authorList>
            <consortium name="The Broad Institute Genomics Platform"/>
            <consortium name="The Broad Institute Genome Sequencing Center for Infectious Disease"/>
            <person name="Wu L."/>
            <person name="Ma J."/>
        </authorList>
    </citation>
    <scope>NUCLEOTIDE SEQUENCE [LARGE SCALE GENOMIC DNA]</scope>
    <source>
        <strain evidence="2 3">JCM 6305</strain>
    </source>
</reference>
<comment type="caution">
    <text evidence="2">The sequence shown here is derived from an EMBL/GenBank/DDBJ whole genome shotgun (WGS) entry which is preliminary data.</text>
</comment>
<evidence type="ECO:0000313" key="3">
    <source>
        <dbReference type="Proteomes" id="UP001501638"/>
    </source>
</evidence>
<feature type="region of interest" description="Disordered" evidence="1">
    <location>
        <begin position="96"/>
        <end position="121"/>
    </location>
</feature>
<dbReference type="Proteomes" id="UP001501638">
    <property type="component" value="Unassembled WGS sequence"/>
</dbReference>
<organism evidence="2 3">
    <name type="scientific">Streptomyces macrosporus</name>
    <dbReference type="NCBI Taxonomy" id="44032"/>
    <lineage>
        <taxon>Bacteria</taxon>
        <taxon>Bacillati</taxon>
        <taxon>Actinomycetota</taxon>
        <taxon>Actinomycetes</taxon>
        <taxon>Kitasatosporales</taxon>
        <taxon>Streptomycetaceae</taxon>
        <taxon>Streptomyces</taxon>
    </lineage>
</organism>
<name>A0ABN3KI34_9ACTN</name>
<protein>
    <submittedName>
        <fullName evidence="2">Uncharacterized protein</fullName>
    </submittedName>
</protein>
<accession>A0ABN3KI34</accession>